<name>A0A5P2DIX7_STRVZ</name>
<evidence type="ECO:0000313" key="2">
    <source>
        <dbReference type="Proteomes" id="UP000324101"/>
    </source>
</evidence>
<organism evidence="1 2">
    <name type="scientific">Streptomyces venezuelae</name>
    <dbReference type="NCBI Taxonomy" id="54571"/>
    <lineage>
        <taxon>Bacteria</taxon>
        <taxon>Bacillati</taxon>
        <taxon>Actinomycetota</taxon>
        <taxon>Actinomycetes</taxon>
        <taxon>Kitasatosporales</taxon>
        <taxon>Streptomycetaceae</taxon>
        <taxon>Streptomyces</taxon>
    </lineage>
</organism>
<proteinExistence type="predicted"/>
<dbReference type="OrthoDB" id="3284120at2"/>
<sequence>MAASATGGDAVGDEGKILDIKTADLKATAPVFHDQSEALGTALGTLRASLAKAGAAWGDDGPGKEFHAKYGPIVARIEESADILKEGLASIHTAMTDMADGHIENDALVGAMFRKVAPAPHGGSDGPGQQR</sequence>
<protein>
    <recommendedName>
        <fullName evidence="3">WXG100 family type VII secretion target</fullName>
    </recommendedName>
</protein>
<dbReference type="Proteomes" id="UP000324101">
    <property type="component" value="Chromosome"/>
</dbReference>
<evidence type="ECO:0000313" key="1">
    <source>
        <dbReference type="EMBL" id="QES55115.1"/>
    </source>
</evidence>
<dbReference type="SUPFAM" id="SSF140453">
    <property type="entry name" value="EsxAB dimer-like"/>
    <property type="match status" value="1"/>
</dbReference>
<dbReference type="Gene3D" id="1.10.287.1060">
    <property type="entry name" value="ESAT-6-like"/>
    <property type="match status" value="1"/>
</dbReference>
<dbReference type="AlphaFoldDB" id="A0A5P2DIX7"/>
<dbReference type="InterPro" id="IPR036689">
    <property type="entry name" value="ESAT-6-like_sf"/>
</dbReference>
<dbReference type="EMBL" id="CP029189">
    <property type="protein sequence ID" value="QES55115.1"/>
    <property type="molecule type" value="Genomic_DNA"/>
</dbReference>
<gene>
    <name evidence="1" type="ORF">DEJ51_13655</name>
</gene>
<reference evidence="1 2" key="1">
    <citation type="submission" date="2018-05" db="EMBL/GenBank/DDBJ databases">
        <title>Streptomyces venezuelae.</title>
        <authorList>
            <person name="Kim W."/>
            <person name="Lee N."/>
            <person name="Cho B.-K."/>
        </authorList>
    </citation>
    <scope>NUCLEOTIDE SEQUENCE [LARGE SCALE GENOMIC DNA]</scope>
    <source>
        <strain evidence="1 2">ATCC 21018</strain>
    </source>
</reference>
<accession>A0A5P2DIX7</accession>
<evidence type="ECO:0008006" key="3">
    <source>
        <dbReference type="Google" id="ProtNLM"/>
    </source>
</evidence>